<dbReference type="InterPro" id="IPR039425">
    <property type="entry name" value="RNA_pol_sigma-70-like"/>
</dbReference>
<keyword evidence="5" id="KW-0804">Transcription</keyword>
<keyword evidence="4" id="KW-0238">DNA-binding</keyword>
<evidence type="ECO:0000259" key="7">
    <source>
        <dbReference type="Pfam" id="PF04542"/>
    </source>
</evidence>
<dbReference type="InterPro" id="IPR013324">
    <property type="entry name" value="RNA_pol_sigma_r3/r4-like"/>
</dbReference>
<proteinExistence type="inferred from homology"/>
<dbReference type="Gene3D" id="1.10.1740.10">
    <property type="match status" value="1"/>
</dbReference>
<sequence length="341" mass="37489">MESTSQPDRDLVESARRGDAACLGAVLDRHRAALLATALTILGDRVRAEDAVQETYLVALRRLGDLRDPSAVGPWLRSIVRNVCRMELRSTREIPCLLPDRAGPDPGPEAELEALAVRDWVWTALAKLPEDIRTTVMLRYFTRRASYAEIADVLGLPVGTVRSRLNQGRHYLSTALSATAVTMHPDYAAVQGGIWRERASAVEAMTLLGQADVYFEDCAPEVIVSVPAKGYECRGVAGERRNLEAGLAAGVRMTLTRVLACRGVTIIEADYHNPPDDPKHCPPWHTEIRVHPNGWTTRLVLHFGYRPESRPSRRPGLMVPDALGAEGQTAARRRGRPGGRG</sequence>
<comment type="similarity">
    <text evidence="1">Belongs to the sigma-70 factor family. ECF subfamily.</text>
</comment>
<evidence type="ECO:0000256" key="5">
    <source>
        <dbReference type="ARBA" id="ARBA00023163"/>
    </source>
</evidence>
<evidence type="ECO:0000259" key="8">
    <source>
        <dbReference type="Pfam" id="PF08281"/>
    </source>
</evidence>
<evidence type="ECO:0000256" key="3">
    <source>
        <dbReference type="ARBA" id="ARBA00023082"/>
    </source>
</evidence>
<evidence type="ECO:0000256" key="2">
    <source>
        <dbReference type="ARBA" id="ARBA00023015"/>
    </source>
</evidence>
<dbReference type="NCBIfam" id="TIGR02937">
    <property type="entry name" value="sigma70-ECF"/>
    <property type="match status" value="1"/>
</dbReference>
<keyword evidence="2" id="KW-0805">Transcription regulation</keyword>
<dbReference type="InterPro" id="IPR013249">
    <property type="entry name" value="RNA_pol_sigma70_r4_t2"/>
</dbReference>
<dbReference type="Gene3D" id="1.10.10.10">
    <property type="entry name" value="Winged helix-like DNA-binding domain superfamily/Winged helix DNA-binding domain"/>
    <property type="match status" value="1"/>
</dbReference>
<reference evidence="10" key="1">
    <citation type="journal article" date="2019" name="Int. J. Syst. Evol. Microbiol.">
        <title>The Global Catalogue of Microorganisms (GCM) 10K type strain sequencing project: providing services to taxonomists for standard genome sequencing and annotation.</title>
        <authorList>
            <consortium name="The Broad Institute Genomics Platform"/>
            <consortium name="The Broad Institute Genome Sequencing Center for Infectious Disease"/>
            <person name="Wu L."/>
            <person name="Ma J."/>
        </authorList>
    </citation>
    <scope>NUCLEOTIDE SEQUENCE [LARGE SCALE GENOMIC DNA]</scope>
    <source>
        <strain evidence="10">JCM 14969</strain>
    </source>
</reference>
<evidence type="ECO:0000256" key="6">
    <source>
        <dbReference type="SAM" id="MobiDB-lite"/>
    </source>
</evidence>
<dbReference type="InterPro" id="IPR013325">
    <property type="entry name" value="RNA_pol_sigma_r2"/>
</dbReference>
<dbReference type="EMBL" id="BAAAOS010000020">
    <property type="protein sequence ID" value="GAA1578839.1"/>
    <property type="molecule type" value="Genomic_DNA"/>
</dbReference>
<dbReference type="InterPro" id="IPR036388">
    <property type="entry name" value="WH-like_DNA-bd_sf"/>
</dbReference>
<name>A0ABP4PDT3_9ACTN</name>
<evidence type="ECO:0000313" key="9">
    <source>
        <dbReference type="EMBL" id="GAA1578839.1"/>
    </source>
</evidence>
<dbReference type="SUPFAM" id="SSF88946">
    <property type="entry name" value="Sigma2 domain of RNA polymerase sigma factors"/>
    <property type="match status" value="1"/>
</dbReference>
<keyword evidence="3" id="KW-0731">Sigma factor</keyword>
<comment type="caution">
    <text evidence="9">The sequence shown here is derived from an EMBL/GenBank/DDBJ whole genome shotgun (WGS) entry which is preliminary data.</text>
</comment>
<feature type="domain" description="RNA polymerase sigma factor 70 region 4 type 2" evidence="8">
    <location>
        <begin position="119"/>
        <end position="169"/>
    </location>
</feature>
<dbReference type="RefSeq" id="WP_344215181.1">
    <property type="nucleotide sequence ID" value="NZ_BAAAOS010000020.1"/>
</dbReference>
<gene>
    <name evidence="9" type="ORF">GCM10009789_35640</name>
</gene>
<accession>A0ABP4PDT3</accession>
<evidence type="ECO:0000256" key="4">
    <source>
        <dbReference type="ARBA" id="ARBA00023125"/>
    </source>
</evidence>
<dbReference type="Pfam" id="PF08281">
    <property type="entry name" value="Sigma70_r4_2"/>
    <property type="match status" value="1"/>
</dbReference>
<feature type="region of interest" description="Disordered" evidence="6">
    <location>
        <begin position="306"/>
        <end position="341"/>
    </location>
</feature>
<organism evidence="9 10">
    <name type="scientific">Kribbella sancticallisti</name>
    <dbReference type="NCBI Taxonomy" id="460087"/>
    <lineage>
        <taxon>Bacteria</taxon>
        <taxon>Bacillati</taxon>
        <taxon>Actinomycetota</taxon>
        <taxon>Actinomycetes</taxon>
        <taxon>Propionibacteriales</taxon>
        <taxon>Kribbellaceae</taxon>
        <taxon>Kribbella</taxon>
    </lineage>
</organism>
<dbReference type="CDD" id="cd06171">
    <property type="entry name" value="Sigma70_r4"/>
    <property type="match status" value="1"/>
</dbReference>
<dbReference type="PANTHER" id="PTHR43133:SF8">
    <property type="entry name" value="RNA POLYMERASE SIGMA FACTOR HI_1459-RELATED"/>
    <property type="match status" value="1"/>
</dbReference>
<dbReference type="PANTHER" id="PTHR43133">
    <property type="entry name" value="RNA POLYMERASE ECF-TYPE SIGMA FACTO"/>
    <property type="match status" value="1"/>
</dbReference>
<protein>
    <submittedName>
        <fullName evidence="9">Sigma-70 family RNA polymerase sigma factor</fullName>
    </submittedName>
</protein>
<evidence type="ECO:0000256" key="1">
    <source>
        <dbReference type="ARBA" id="ARBA00010641"/>
    </source>
</evidence>
<evidence type="ECO:0000313" key="10">
    <source>
        <dbReference type="Proteomes" id="UP001500393"/>
    </source>
</evidence>
<dbReference type="Pfam" id="PF04542">
    <property type="entry name" value="Sigma70_r2"/>
    <property type="match status" value="1"/>
</dbReference>
<keyword evidence="10" id="KW-1185">Reference proteome</keyword>
<feature type="compositionally biased region" description="Basic residues" evidence="6">
    <location>
        <begin position="331"/>
        <end position="341"/>
    </location>
</feature>
<dbReference type="Proteomes" id="UP001500393">
    <property type="component" value="Unassembled WGS sequence"/>
</dbReference>
<dbReference type="InterPro" id="IPR007627">
    <property type="entry name" value="RNA_pol_sigma70_r2"/>
</dbReference>
<dbReference type="InterPro" id="IPR014284">
    <property type="entry name" value="RNA_pol_sigma-70_dom"/>
</dbReference>
<dbReference type="SUPFAM" id="SSF88659">
    <property type="entry name" value="Sigma3 and sigma4 domains of RNA polymerase sigma factors"/>
    <property type="match status" value="1"/>
</dbReference>
<feature type="domain" description="RNA polymerase sigma-70 region 2" evidence="7">
    <location>
        <begin position="28"/>
        <end position="92"/>
    </location>
</feature>